<keyword evidence="1" id="KW-0472">Membrane</keyword>
<feature type="transmembrane region" description="Helical" evidence="1">
    <location>
        <begin position="102"/>
        <end position="118"/>
    </location>
</feature>
<dbReference type="EMBL" id="VKKY01000002">
    <property type="protein sequence ID" value="KAA3438705.1"/>
    <property type="molecule type" value="Genomic_DNA"/>
</dbReference>
<gene>
    <name evidence="2" type="ORF">FOA19_15915</name>
</gene>
<accession>A0A5B6THA9</accession>
<name>A0A5B6THA9_9BACT</name>
<feature type="transmembrane region" description="Helical" evidence="1">
    <location>
        <begin position="79"/>
        <end position="96"/>
    </location>
</feature>
<evidence type="ECO:0000313" key="2">
    <source>
        <dbReference type="EMBL" id="KAA3438705.1"/>
    </source>
</evidence>
<dbReference type="Proteomes" id="UP000324133">
    <property type="component" value="Unassembled WGS sequence"/>
</dbReference>
<reference evidence="2 3" key="1">
    <citation type="submission" date="2019-07" db="EMBL/GenBank/DDBJ databases">
        <title>Rufibacter sp. nov., isolated from lake sediment.</title>
        <authorList>
            <person name="Qu J.-H."/>
        </authorList>
    </citation>
    <scope>NUCLEOTIDE SEQUENCE [LARGE SCALE GENOMIC DNA]</scope>
    <source>
        <strain evidence="2 3">NBS58-1</strain>
    </source>
</reference>
<feature type="transmembrane region" description="Helical" evidence="1">
    <location>
        <begin position="48"/>
        <end position="67"/>
    </location>
</feature>
<proteinExistence type="predicted"/>
<evidence type="ECO:0000313" key="3">
    <source>
        <dbReference type="Proteomes" id="UP000324133"/>
    </source>
</evidence>
<dbReference type="RefSeq" id="WP_149091761.1">
    <property type="nucleotide sequence ID" value="NZ_VKKY01000002.1"/>
</dbReference>
<organism evidence="2 3">
    <name type="scientific">Rufibacter hautae</name>
    <dbReference type="NCBI Taxonomy" id="2595005"/>
    <lineage>
        <taxon>Bacteria</taxon>
        <taxon>Pseudomonadati</taxon>
        <taxon>Bacteroidota</taxon>
        <taxon>Cytophagia</taxon>
        <taxon>Cytophagales</taxon>
        <taxon>Hymenobacteraceae</taxon>
        <taxon>Rufibacter</taxon>
    </lineage>
</organism>
<feature type="transmembrane region" description="Helical" evidence="1">
    <location>
        <begin position="21"/>
        <end position="42"/>
    </location>
</feature>
<evidence type="ECO:0008006" key="4">
    <source>
        <dbReference type="Google" id="ProtNLM"/>
    </source>
</evidence>
<keyword evidence="3" id="KW-1185">Reference proteome</keyword>
<comment type="caution">
    <text evidence="2">The sequence shown here is derived from an EMBL/GenBank/DDBJ whole genome shotgun (WGS) entry which is preliminary data.</text>
</comment>
<protein>
    <recommendedName>
        <fullName evidence="4">Signal transduction histidine kinase dimerisation/phosphoacceptor domain-containing protein</fullName>
    </recommendedName>
</protein>
<keyword evidence="1" id="KW-1133">Transmembrane helix</keyword>
<evidence type="ECO:0000256" key="1">
    <source>
        <dbReference type="SAM" id="Phobius"/>
    </source>
</evidence>
<feature type="transmembrane region" description="Helical" evidence="1">
    <location>
        <begin position="123"/>
        <end position="143"/>
    </location>
</feature>
<keyword evidence="1" id="KW-0812">Transmembrane</keyword>
<feature type="transmembrane region" description="Helical" evidence="1">
    <location>
        <begin position="155"/>
        <end position="173"/>
    </location>
</feature>
<dbReference type="AlphaFoldDB" id="A0A5B6THA9"/>
<dbReference type="OrthoDB" id="9124519at2"/>
<sequence>MLNVNSLSKDADPELGRKSSILIKIIWSILLVINVSFIVNMFLQPEHVPRYLIILLLLWAVSIPLIVSTKKGHVSLSAYLYISFLLLMIFGFGWTGGGIKSHGSKILPIVVLFAGLTLGRKEIWLFGIAASLGGLALALADYYDVLPVKEALGQSPMTFWIYSVTAIFLLCYLENMSVEELRKSLRQAQEELSLRKESERVLEEKNKRLTEIAFLQSHVVRRPVANILGLSNLFNLDNPGDRVNAEVIPRLAVSAKELDEVIREIISRTEDIDSRSKEDHGISEERV</sequence>